<keyword evidence="3" id="KW-0157">Chromophore</keyword>
<dbReference type="SMART" id="SM00086">
    <property type="entry name" value="PAC"/>
    <property type="match status" value="1"/>
</dbReference>
<evidence type="ECO:0000256" key="1">
    <source>
        <dbReference type="ARBA" id="ARBA00022630"/>
    </source>
</evidence>
<evidence type="ECO:0000256" key="3">
    <source>
        <dbReference type="ARBA" id="ARBA00022991"/>
    </source>
</evidence>
<protein>
    <recommendedName>
        <fullName evidence="8">PAS domain-containing protein</fullName>
    </recommendedName>
</protein>
<dbReference type="Pfam" id="PF13426">
    <property type="entry name" value="PAS_9"/>
    <property type="match status" value="1"/>
</dbReference>
<dbReference type="Gene3D" id="3.30.450.20">
    <property type="entry name" value="PAS domain"/>
    <property type="match status" value="1"/>
</dbReference>
<sequence>MLRDLRSTEALMFTTAKDDGLIPYVLTQILDACVNGITLSDPDLPDNPIVYANQVFEQISGYSQAEIIGRNCRFLQGEEREQPALATIRAALAKKEGCVVTLRNYRKNGELFFNRLSIRPLVDREGKVIYYLGVQYDITDQLRASGEGDPISFA</sequence>
<comment type="caution">
    <text evidence="6">The sequence shown here is derived from an EMBL/GenBank/DDBJ whole genome shotgun (WGS) entry which is preliminary data.</text>
</comment>
<organism evidence="6 7">
    <name type="scientific">Candidatus Accumulibacter phosphatis</name>
    <dbReference type="NCBI Taxonomy" id="327160"/>
    <lineage>
        <taxon>Bacteria</taxon>
        <taxon>Pseudomonadati</taxon>
        <taxon>Pseudomonadota</taxon>
        <taxon>Betaproteobacteria</taxon>
        <taxon>Candidatus Accumulibacter</taxon>
    </lineage>
</organism>
<keyword evidence="2" id="KW-0288">FMN</keyword>
<dbReference type="Proteomes" id="UP000020077">
    <property type="component" value="Unassembled WGS sequence"/>
</dbReference>
<evidence type="ECO:0008006" key="8">
    <source>
        <dbReference type="Google" id="ProtNLM"/>
    </source>
</evidence>
<reference evidence="6 7" key="1">
    <citation type="submission" date="2014-02" db="EMBL/GenBank/DDBJ databases">
        <title>Expanding our view of genomic diversity in Candidatus Accumulibacter clades.</title>
        <authorList>
            <person name="Skennerton C.T."/>
            <person name="Barr J.J."/>
            <person name="Slater F.R."/>
            <person name="Bond P.L."/>
            <person name="Tyson G.W."/>
        </authorList>
    </citation>
    <scope>NUCLEOTIDE SEQUENCE [LARGE SCALE GENOMIC DNA]</scope>
    <source>
        <strain evidence="7">BA-91</strain>
    </source>
</reference>
<proteinExistence type="predicted"/>
<dbReference type="InterPro" id="IPR000014">
    <property type="entry name" value="PAS"/>
</dbReference>
<accession>A0A080LT20</accession>
<dbReference type="AlphaFoldDB" id="A0A080LT20"/>
<name>A0A080LT20_9PROT</name>
<dbReference type="SMART" id="SM00091">
    <property type="entry name" value="PAS"/>
    <property type="match status" value="1"/>
</dbReference>
<evidence type="ECO:0000256" key="2">
    <source>
        <dbReference type="ARBA" id="ARBA00022643"/>
    </source>
</evidence>
<keyword evidence="1" id="KW-0285">Flavoprotein</keyword>
<evidence type="ECO:0000313" key="6">
    <source>
        <dbReference type="EMBL" id="KFB71566.1"/>
    </source>
</evidence>
<feature type="domain" description="PAS" evidence="4">
    <location>
        <begin position="26"/>
        <end position="95"/>
    </location>
</feature>
<feature type="domain" description="PAC" evidence="5">
    <location>
        <begin position="98"/>
        <end position="150"/>
    </location>
</feature>
<dbReference type="PANTHER" id="PTHR47429:SF2">
    <property type="entry name" value="PROTEIN TWIN LOV 1"/>
    <property type="match status" value="1"/>
</dbReference>
<gene>
    <name evidence="6" type="ORF">AW09_003277</name>
</gene>
<dbReference type="CDD" id="cd00130">
    <property type="entry name" value="PAS"/>
    <property type="match status" value="1"/>
</dbReference>
<dbReference type="EMBL" id="JDVG02000525">
    <property type="protein sequence ID" value="KFB71566.1"/>
    <property type="molecule type" value="Genomic_DNA"/>
</dbReference>
<dbReference type="SUPFAM" id="SSF55785">
    <property type="entry name" value="PYP-like sensor domain (PAS domain)"/>
    <property type="match status" value="1"/>
</dbReference>
<dbReference type="InterPro" id="IPR000700">
    <property type="entry name" value="PAS-assoc_C"/>
</dbReference>
<dbReference type="PANTHER" id="PTHR47429">
    <property type="entry name" value="PROTEIN TWIN LOV 1"/>
    <property type="match status" value="1"/>
</dbReference>
<evidence type="ECO:0000259" key="4">
    <source>
        <dbReference type="PROSITE" id="PS50112"/>
    </source>
</evidence>
<dbReference type="InterPro" id="IPR001610">
    <property type="entry name" value="PAC"/>
</dbReference>
<dbReference type="PROSITE" id="PS50112">
    <property type="entry name" value="PAS"/>
    <property type="match status" value="1"/>
</dbReference>
<dbReference type="PROSITE" id="PS50113">
    <property type="entry name" value="PAC"/>
    <property type="match status" value="1"/>
</dbReference>
<dbReference type="NCBIfam" id="TIGR00229">
    <property type="entry name" value="sensory_box"/>
    <property type="match status" value="1"/>
</dbReference>
<dbReference type="InterPro" id="IPR035965">
    <property type="entry name" value="PAS-like_dom_sf"/>
</dbReference>
<evidence type="ECO:0000259" key="5">
    <source>
        <dbReference type="PROSITE" id="PS50113"/>
    </source>
</evidence>
<evidence type="ECO:0000313" key="7">
    <source>
        <dbReference type="Proteomes" id="UP000020077"/>
    </source>
</evidence>